<dbReference type="AlphaFoldDB" id="A0A6C0DPQ3"/>
<dbReference type="PROSITE" id="PS51192">
    <property type="entry name" value="HELICASE_ATP_BIND_1"/>
    <property type="match status" value="1"/>
</dbReference>
<dbReference type="InterPro" id="IPR038718">
    <property type="entry name" value="SNF2-like_sf"/>
</dbReference>
<dbReference type="InterPro" id="IPR027417">
    <property type="entry name" value="P-loop_NTPase"/>
</dbReference>
<sequence>MASPEDSRLLETWRSETDRQRKEELFDQIIRAGLFPSDVIHTWESSTGLYPAQDDIDFLPKLLRKREFLESYQNPLYESWEERSQKCRTTEEFELTPVQRFVNTFLSPRTPYTSALLYHGVGVGKTCTAITICESYLERTSRKKAYIIAPPNIQEGFLRTIFDFSALRIGTEPGVENTHRGCTGDIYLKLTNNMFTRDEGVIRRDILRLIGTRYAFFGYYAFYKEIERIKESIPKGSPTRIQDQRNALREEFSNRIIILDEAHNLRDNPDEKEEESADDASILDTKESQAGKKLTPYFLEVLRYSEGITLVLMTATPMYNSYKEIIFLLRILQTNDKVPLIQASDVFEESRDGVRFTPQGKKLLGGLAGRYISFMRGENPMTFPVRLSPLTKQRVRTWPTKSPKGELAPPTGRQVMNLPCVGCYFTPESETFYKNACNEIVQTSEGLSITSMDRLIQGGNWMFPVSANASYLERIQQLGFESVFSKEKKGSLVQYRDVEEDRNARWLLEGELPKVSAKASFLLKRMKTSKGVVFIYSRFVATGALSIALALEANGYTAWGRDVGLLANGNQHPEGKQCAYCEKHERGHGTDHAFKAAKYILLTGQEELSPNNKAAIDAARNAKNTDGGEVKVVLGSQVAGEGLDLRFIREIYVFDSWYHLNKLEQVVGRGVRNCSHALLPEAKRNTTLYLLLNAYASEPTLETVDQYSYRTAFLKSLLVGQVSRVLKQYAVDCVLNHNAVLIEKLLPVTVEDGQGIVRNNVNLNDVPFTALCDWLGTCEYQCMRIKNGESVPMELETDVEKIDTSTYDAYSASHKIREIQKEIIDTIVQQEQVAIPIDHFERKFQTIPRPFLLSMLQELTTKQQMHITSAAGPGRILLKNQMIVFQPDIYKDMTIPIALRMLPIPVPRDVYTMNFYTPGVYELLEEKKENAIQENVGKNLWIHVKEWAELLRNGSFGFVSLPQDIRSDMIELGGSATKRKEREERVEMILWVYESLRRDERGRSILADVVLDYFWDEILTMSLKRKYLTEETTDPLIQKVARESYWPFEGSTYLRLHDTVTGGTEYYTMGPDGKVSKSVLSVKEVLERESTRDPLQQKKIDDRTTGHRYGFLVNRKDNELVFKTTNPPAQGTTKLGKGSVCASSSAVTYELNHLQQLGQLLRNSNLPDIGLNATEMARRRIQNSNRVCTLSNLVFRWMDHAKVQGRRWFYRPLEAKLLGHT</sequence>
<feature type="domain" description="Helicase ATP-binding" evidence="1">
    <location>
        <begin position="106"/>
        <end position="335"/>
    </location>
</feature>
<dbReference type="GO" id="GO:0016787">
    <property type="term" value="F:hydrolase activity"/>
    <property type="evidence" value="ECO:0007669"/>
    <property type="project" value="InterPro"/>
</dbReference>
<dbReference type="GO" id="GO:0003677">
    <property type="term" value="F:DNA binding"/>
    <property type="evidence" value="ECO:0007669"/>
    <property type="project" value="InterPro"/>
</dbReference>
<dbReference type="InterPro" id="IPR014001">
    <property type="entry name" value="Helicase_ATP-bd"/>
</dbReference>
<accession>A0A6C0DPQ3</accession>
<name>A0A6C0DPQ3_9ZZZZ</name>
<evidence type="ECO:0000313" key="2">
    <source>
        <dbReference type="EMBL" id="QHT18314.1"/>
    </source>
</evidence>
<dbReference type="Gene3D" id="3.40.50.10810">
    <property type="entry name" value="Tandem AAA-ATPase domain"/>
    <property type="match status" value="1"/>
</dbReference>
<dbReference type="Pfam" id="PF04851">
    <property type="entry name" value="ResIII"/>
    <property type="match status" value="1"/>
</dbReference>
<reference evidence="2" key="1">
    <citation type="journal article" date="2020" name="Nature">
        <title>Giant virus diversity and host interactions through global metagenomics.</title>
        <authorList>
            <person name="Schulz F."/>
            <person name="Roux S."/>
            <person name="Paez-Espino D."/>
            <person name="Jungbluth S."/>
            <person name="Walsh D.A."/>
            <person name="Denef V.J."/>
            <person name="McMahon K.D."/>
            <person name="Konstantinidis K.T."/>
            <person name="Eloe-Fadrosh E.A."/>
            <person name="Kyrpides N.C."/>
            <person name="Woyke T."/>
        </authorList>
    </citation>
    <scope>NUCLEOTIDE SEQUENCE</scope>
    <source>
        <strain evidence="2">GVMAG-M-3300023174-46</strain>
    </source>
</reference>
<dbReference type="SUPFAM" id="SSF52540">
    <property type="entry name" value="P-loop containing nucleoside triphosphate hydrolases"/>
    <property type="match status" value="2"/>
</dbReference>
<dbReference type="Gene3D" id="3.40.50.300">
    <property type="entry name" value="P-loop containing nucleotide triphosphate hydrolases"/>
    <property type="match status" value="1"/>
</dbReference>
<evidence type="ECO:0000259" key="1">
    <source>
        <dbReference type="PROSITE" id="PS51192"/>
    </source>
</evidence>
<protein>
    <recommendedName>
        <fullName evidence="1">Helicase ATP-binding domain-containing protein</fullName>
    </recommendedName>
</protein>
<dbReference type="InterPro" id="IPR006935">
    <property type="entry name" value="Helicase/UvrB_N"/>
</dbReference>
<organism evidence="2">
    <name type="scientific">viral metagenome</name>
    <dbReference type="NCBI Taxonomy" id="1070528"/>
    <lineage>
        <taxon>unclassified sequences</taxon>
        <taxon>metagenomes</taxon>
        <taxon>organismal metagenomes</taxon>
    </lineage>
</organism>
<proteinExistence type="predicted"/>
<dbReference type="GO" id="GO:0005524">
    <property type="term" value="F:ATP binding"/>
    <property type="evidence" value="ECO:0007669"/>
    <property type="project" value="InterPro"/>
</dbReference>
<dbReference type="EMBL" id="MN739654">
    <property type="protein sequence ID" value="QHT18314.1"/>
    <property type="molecule type" value="Genomic_DNA"/>
</dbReference>